<dbReference type="InterPro" id="IPR001173">
    <property type="entry name" value="Glyco_trans_2-like"/>
</dbReference>
<name>A0A0M6WNX9_9FIRM</name>
<dbReference type="RefSeq" id="WP_055067987.1">
    <property type="nucleotide sequence ID" value="NZ_CP173697.1"/>
</dbReference>
<dbReference type="PANTHER" id="PTHR22916:SF3">
    <property type="entry name" value="UDP-GLCNAC:BETAGAL BETA-1,3-N-ACETYLGLUCOSAMINYLTRANSFERASE-LIKE PROTEIN 1"/>
    <property type="match status" value="1"/>
</dbReference>
<dbReference type="Gene3D" id="3.90.550.10">
    <property type="entry name" value="Spore Coat Polysaccharide Biosynthesis Protein SpsA, Chain A"/>
    <property type="match status" value="1"/>
</dbReference>
<dbReference type="Pfam" id="PF00535">
    <property type="entry name" value="Glycos_transf_2"/>
    <property type="match status" value="1"/>
</dbReference>
<proteinExistence type="predicted"/>
<organism evidence="2 3">
    <name type="scientific">Roseburia faecis</name>
    <dbReference type="NCBI Taxonomy" id="301302"/>
    <lineage>
        <taxon>Bacteria</taxon>
        <taxon>Bacillati</taxon>
        <taxon>Bacillota</taxon>
        <taxon>Clostridia</taxon>
        <taxon>Lachnospirales</taxon>
        <taxon>Lachnospiraceae</taxon>
        <taxon>Roseburia</taxon>
    </lineage>
</organism>
<dbReference type="EMBL" id="CVRR01000020">
    <property type="protein sequence ID" value="CRL39108.1"/>
    <property type="molecule type" value="Genomic_DNA"/>
</dbReference>
<dbReference type="Proteomes" id="UP000049979">
    <property type="component" value="Unassembled WGS sequence"/>
</dbReference>
<dbReference type="PANTHER" id="PTHR22916">
    <property type="entry name" value="GLYCOSYLTRANSFERASE"/>
    <property type="match status" value="1"/>
</dbReference>
<sequence>MNNDLKLTIVVPIYNVEQYLEQCLDSLVNQSNHDFKVIMVDDGSKDKSGEIAQKYAEKFPERFFYVYKENAGLGAARNTGMEYCDTEYIEFLDSDDWLLPRTVELVLDRLEREVEKPEIVFMTPVVYDMSNCKFTEFADNEELRGIFEYTMVTNPQQSPKMFGLEASVNRCIWSMEFLKKYEFSFPTGVKWEDVAPHFYIFYWARRCIMVENVGFCYRINSGNQITSSSDAGRLDIIPVFSKTLVYAIENEWNENEISYILRMFFTFATWSMAVTKKENYGELVKKIHLYLKAVPKRYINIFIKQRELCRKEIILLRLLRSSLYKVICNYHRKEFITKAVVKIGKNIRRK</sequence>
<dbReference type="GO" id="GO:0016758">
    <property type="term" value="F:hexosyltransferase activity"/>
    <property type="evidence" value="ECO:0007669"/>
    <property type="project" value="UniProtKB-ARBA"/>
</dbReference>
<dbReference type="InterPro" id="IPR029044">
    <property type="entry name" value="Nucleotide-diphossugar_trans"/>
</dbReference>
<dbReference type="SUPFAM" id="SSF53448">
    <property type="entry name" value="Nucleotide-diphospho-sugar transferases"/>
    <property type="match status" value="1"/>
</dbReference>
<feature type="domain" description="Glycosyltransferase 2-like" evidence="1">
    <location>
        <begin position="8"/>
        <end position="113"/>
    </location>
</feature>
<gene>
    <name evidence="2" type="ORF">M72_29001</name>
</gene>
<protein>
    <recommendedName>
        <fullName evidence="1">Glycosyltransferase 2-like domain-containing protein</fullName>
    </recommendedName>
</protein>
<evidence type="ECO:0000313" key="3">
    <source>
        <dbReference type="Proteomes" id="UP000049979"/>
    </source>
</evidence>
<dbReference type="CDD" id="cd00761">
    <property type="entry name" value="Glyco_tranf_GTA_type"/>
    <property type="match status" value="1"/>
</dbReference>
<evidence type="ECO:0000259" key="1">
    <source>
        <dbReference type="Pfam" id="PF00535"/>
    </source>
</evidence>
<dbReference type="OrthoDB" id="396512at2"/>
<keyword evidence="3" id="KW-1185">Reference proteome</keyword>
<reference evidence="3" key="1">
    <citation type="submission" date="2015-05" db="EMBL/GenBank/DDBJ databases">
        <authorList>
            <consortium name="Pathogen Informatics"/>
        </authorList>
    </citation>
    <scope>NUCLEOTIDE SEQUENCE [LARGE SCALE GENOMIC DNA]</scope>
    <source>
        <strain evidence="3">M72</strain>
    </source>
</reference>
<accession>A0A0M6WNX9</accession>
<dbReference type="AlphaFoldDB" id="A0A0M6WNX9"/>
<evidence type="ECO:0000313" key="2">
    <source>
        <dbReference type="EMBL" id="CRL39108.1"/>
    </source>
</evidence>